<protein>
    <submittedName>
        <fullName evidence="1">Uncharacterized protein</fullName>
    </submittedName>
</protein>
<comment type="caution">
    <text evidence="1">The sequence shown here is derived from an EMBL/GenBank/DDBJ whole genome shotgun (WGS) entry which is preliminary data.</text>
</comment>
<accession>A0AAQ0LK47</accession>
<reference evidence="1 2" key="1">
    <citation type="submission" date="2018-08" db="EMBL/GenBank/DDBJ databases">
        <title>A genome reference for cultivated species of the human gut microbiota.</title>
        <authorList>
            <person name="Zou Y."/>
            <person name="Xue W."/>
            <person name="Luo G."/>
        </authorList>
    </citation>
    <scope>NUCLEOTIDE SEQUENCE [LARGE SCALE GENOMIC DNA]</scope>
    <source>
        <strain evidence="1 2">AF19-10AC</strain>
    </source>
</reference>
<proteinExistence type="predicted"/>
<sequence>MDLVQQLEFLLRLLLIIMTMNDEVEYPVIKLEDVPEEVWQELEDKWKRMEAHAKACANNGEPLVALEHIIEDWGDMTNEVGTPINDYYKVGDVVFVHYKVDGKVLTTIGFLVHLANREDTILARTVSPLSDFITIPDDDFICLGHIKHLEDTGLIPKSNK</sequence>
<gene>
    <name evidence="1" type="ORF">DWX27_19415</name>
</gene>
<evidence type="ECO:0000313" key="2">
    <source>
        <dbReference type="Proteomes" id="UP000284772"/>
    </source>
</evidence>
<dbReference type="Proteomes" id="UP000284772">
    <property type="component" value="Unassembled WGS sequence"/>
</dbReference>
<name>A0AAQ0LK47_9BACE</name>
<evidence type="ECO:0000313" key="1">
    <source>
        <dbReference type="EMBL" id="RGT47296.1"/>
    </source>
</evidence>
<dbReference type="EMBL" id="QRWT01000030">
    <property type="protein sequence ID" value="RGT47296.1"/>
    <property type="molecule type" value="Genomic_DNA"/>
</dbReference>
<organism evidence="1 2">
    <name type="scientific">Bacteroides intestinalis</name>
    <dbReference type="NCBI Taxonomy" id="329854"/>
    <lineage>
        <taxon>Bacteria</taxon>
        <taxon>Pseudomonadati</taxon>
        <taxon>Bacteroidota</taxon>
        <taxon>Bacteroidia</taxon>
        <taxon>Bacteroidales</taxon>
        <taxon>Bacteroidaceae</taxon>
        <taxon>Bacteroides</taxon>
    </lineage>
</organism>
<dbReference type="AlphaFoldDB" id="A0AAQ0LK47"/>